<feature type="region of interest" description="Disordered" evidence="1">
    <location>
        <begin position="203"/>
        <end position="225"/>
    </location>
</feature>
<dbReference type="Proteomes" id="UP000815677">
    <property type="component" value="Unassembled WGS sequence"/>
</dbReference>
<feature type="region of interest" description="Disordered" evidence="1">
    <location>
        <begin position="1"/>
        <end position="27"/>
    </location>
</feature>
<name>A0ABQ0L2Y2_MYCCL</name>
<dbReference type="InterPro" id="IPR046521">
    <property type="entry name" value="DUF6698"/>
</dbReference>
<evidence type="ECO:0000256" key="1">
    <source>
        <dbReference type="SAM" id="MobiDB-lite"/>
    </source>
</evidence>
<keyword evidence="3" id="KW-1185">Reference proteome</keyword>
<feature type="compositionally biased region" description="Basic residues" evidence="1">
    <location>
        <begin position="48"/>
        <end position="59"/>
    </location>
</feature>
<evidence type="ECO:0000313" key="2">
    <source>
        <dbReference type="EMBL" id="GAT45342.1"/>
    </source>
</evidence>
<proteinExistence type="predicted"/>
<evidence type="ECO:0000313" key="3">
    <source>
        <dbReference type="Proteomes" id="UP000815677"/>
    </source>
</evidence>
<gene>
    <name evidence="2" type="ORF">MCHLO_02928</name>
</gene>
<accession>A0ABQ0L2Y2</accession>
<feature type="compositionally biased region" description="Low complexity" evidence="1">
    <location>
        <begin position="208"/>
        <end position="225"/>
    </location>
</feature>
<sequence length="451" mass="49654">MAGTDALPPTPPTSSPMAERTNTEPDHAARIASLQAQVDVLKVIAAGKTRRGRKRKCKPRSAPGVDGDDDDADEAPPTNHQRTSSPVPEPDTDIDFYKLGRMTARHVGCAVFDDVATIITVGLKHDTALLGDEEEESITNKRILGSYEILWKQQPGLHDLLLRNHQNTDFLDALARSVEGGIESVRSDDSSTVRSRIHNWIFDPSPPTADSDTPSVPVPAPSAGAATQKSLRGFNDVYYGALMMPLEYKDNEAYPEYVLDPLLTPLTFTSPVDGLRSGKYSADAKQSPCFIYPFGQKNDTSALRTALDSPIMLRCSKAIFQGPKAALEVDGFHAGRKGNAKIIGLRTFTPRVIAYVACQVRFALSSQPEWNRWDGQFDYEQFFWSIVDMFTNKPNFTTRTISRYNQVVFGNPNGLEIANALTVNPNAAPEMSYMERMRAQAIANGEDDDPL</sequence>
<reference evidence="2" key="1">
    <citation type="submission" date="2014-09" db="EMBL/GenBank/DDBJ databases">
        <title>Genome sequence of the luminous mushroom Mycena chlorophos for searching fungal bioluminescence genes.</title>
        <authorList>
            <person name="Tanaka Y."/>
            <person name="Kasuga D."/>
            <person name="Oba Y."/>
            <person name="Hase S."/>
            <person name="Sato K."/>
            <person name="Oba Y."/>
            <person name="Sakakibara Y."/>
        </authorList>
    </citation>
    <scope>NUCLEOTIDE SEQUENCE</scope>
</reference>
<feature type="region of interest" description="Disordered" evidence="1">
    <location>
        <begin position="48"/>
        <end position="94"/>
    </location>
</feature>
<protein>
    <submittedName>
        <fullName evidence="2">Uncharacterized protein</fullName>
    </submittedName>
</protein>
<organism evidence="2 3">
    <name type="scientific">Mycena chlorophos</name>
    <name type="common">Agaric fungus</name>
    <name type="synonym">Agaricus chlorophos</name>
    <dbReference type="NCBI Taxonomy" id="658473"/>
    <lineage>
        <taxon>Eukaryota</taxon>
        <taxon>Fungi</taxon>
        <taxon>Dikarya</taxon>
        <taxon>Basidiomycota</taxon>
        <taxon>Agaricomycotina</taxon>
        <taxon>Agaricomycetes</taxon>
        <taxon>Agaricomycetidae</taxon>
        <taxon>Agaricales</taxon>
        <taxon>Marasmiineae</taxon>
        <taxon>Mycenaceae</taxon>
        <taxon>Mycena</taxon>
    </lineage>
</organism>
<dbReference type="Pfam" id="PF20414">
    <property type="entry name" value="DUF6698"/>
    <property type="match status" value="1"/>
</dbReference>
<dbReference type="EMBL" id="DF841095">
    <property type="protein sequence ID" value="GAT45342.1"/>
    <property type="molecule type" value="Genomic_DNA"/>
</dbReference>